<proteinExistence type="predicted"/>
<dbReference type="InterPro" id="IPR001279">
    <property type="entry name" value="Metallo-B-lactamas"/>
</dbReference>
<keyword evidence="3" id="KW-1185">Reference proteome</keyword>
<dbReference type="RefSeq" id="WP_214170756.1">
    <property type="nucleotide sequence ID" value="NZ_JAHCVJ010000002.1"/>
</dbReference>
<dbReference type="InterPro" id="IPR041712">
    <property type="entry name" value="DHPS-like_MBL-fold"/>
</dbReference>
<accession>A0AAW4L7I5</accession>
<dbReference type="PANTHER" id="PTHR13754:SF13">
    <property type="entry name" value="METALLO-BETA-LACTAMASE SUPERFAMILY PROTEIN (AFU_ORTHOLOGUE AFUA_3G07630)"/>
    <property type="match status" value="1"/>
</dbReference>
<gene>
    <name evidence="2" type="ORF">KI809_06685</name>
</gene>
<dbReference type="Proteomes" id="UP000811899">
    <property type="component" value="Unassembled WGS sequence"/>
</dbReference>
<protein>
    <submittedName>
        <fullName evidence="2">MBL fold metallo-hydrolase</fullName>
    </submittedName>
</protein>
<dbReference type="SUPFAM" id="SSF56281">
    <property type="entry name" value="Metallo-hydrolase/oxidoreductase"/>
    <property type="match status" value="1"/>
</dbReference>
<organism evidence="2 3">
    <name type="scientific">Geoanaerobacter pelophilus</name>
    <dbReference type="NCBI Taxonomy" id="60036"/>
    <lineage>
        <taxon>Bacteria</taxon>
        <taxon>Pseudomonadati</taxon>
        <taxon>Thermodesulfobacteriota</taxon>
        <taxon>Desulfuromonadia</taxon>
        <taxon>Geobacterales</taxon>
        <taxon>Geobacteraceae</taxon>
        <taxon>Geoanaerobacter</taxon>
    </lineage>
</organism>
<sequence>MRFRVTILCDNSVGPISGTLGEHGFAALVEWGGGSLLFDTGGGDTLLHNATRMNRDLRQVSAVALSHGHYDHTGGLRQFLQLAGTKPIYAHPALFTPRYRVKDNGESLSIGIPFGEEYLRGIGAAFDFADGSREIAPSIFLTGSVSRRNSFELGDSGLFCDSKGCHADPLGDDQSLVIVGEKGLVLLLGCCHAGLINTIEAARELTGVERVQAVIGGTHLGFCSQKQLGATVNALRRMGVGKIYGAHCTGFTAAAKLHQELPGQYHHAMVGTSVEI</sequence>
<dbReference type="InterPro" id="IPR052926">
    <property type="entry name" value="Metallo-beta-lactamase_dom"/>
</dbReference>
<dbReference type="EMBL" id="JAHCVJ010000002">
    <property type="protein sequence ID" value="MBT0663984.1"/>
    <property type="molecule type" value="Genomic_DNA"/>
</dbReference>
<dbReference type="PANTHER" id="PTHR13754">
    <property type="entry name" value="METALLO-BETA-LACTAMASE SUPERFAMILY PROTEIN"/>
    <property type="match status" value="1"/>
</dbReference>
<dbReference type="Gene3D" id="3.60.15.10">
    <property type="entry name" value="Ribonuclease Z/Hydroxyacylglutathione hydrolase-like"/>
    <property type="match status" value="1"/>
</dbReference>
<dbReference type="Pfam" id="PF00753">
    <property type="entry name" value="Lactamase_B"/>
    <property type="match status" value="1"/>
</dbReference>
<dbReference type="CDD" id="cd07713">
    <property type="entry name" value="DHPS-like_MBL-fold"/>
    <property type="match status" value="1"/>
</dbReference>
<dbReference type="InterPro" id="IPR036866">
    <property type="entry name" value="RibonucZ/Hydroxyglut_hydro"/>
</dbReference>
<evidence type="ECO:0000313" key="2">
    <source>
        <dbReference type="EMBL" id="MBT0663984.1"/>
    </source>
</evidence>
<feature type="domain" description="Metallo-beta-lactamase" evidence="1">
    <location>
        <begin position="24"/>
        <end position="134"/>
    </location>
</feature>
<comment type="caution">
    <text evidence="2">The sequence shown here is derived from an EMBL/GenBank/DDBJ whole genome shotgun (WGS) entry which is preliminary data.</text>
</comment>
<name>A0AAW4L7I5_9BACT</name>
<evidence type="ECO:0000313" key="3">
    <source>
        <dbReference type="Proteomes" id="UP000811899"/>
    </source>
</evidence>
<dbReference type="AlphaFoldDB" id="A0AAW4L7I5"/>
<reference evidence="2 3" key="1">
    <citation type="submission" date="2021-05" db="EMBL/GenBank/DDBJ databases">
        <title>The draft genome of Geobacter pelophilus DSM 12255.</title>
        <authorList>
            <person name="Xu Z."/>
            <person name="Masuda Y."/>
            <person name="Itoh H."/>
            <person name="Senoo K."/>
        </authorList>
    </citation>
    <scope>NUCLEOTIDE SEQUENCE [LARGE SCALE GENOMIC DNA]</scope>
    <source>
        <strain evidence="2 3">DSM 12255</strain>
    </source>
</reference>
<dbReference type="GO" id="GO:0016740">
    <property type="term" value="F:transferase activity"/>
    <property type="evidence" value="ECO:0007669"/>
    <property type="project" value="TreeGrafter"/>
</dbReference>
<evidence type="ECO:0000259" key="1">
    <source>
        <dbReference type="Pfam" id="PF00753"/>
    </source>
</evidence>